<keyword evidence="3" id="KW-0963">Cytoplasm</keyword>
<dbReference type="HOGENOM" id="CLU_049215_2_1_4"/>
<keyword evidence="1 3" id="KW-0996">Nickel insertion</keyword>
<comment type="similarity">
    <text evidence="3">Belongs to the UreF family.</text>
</comment>
<comment type="subcellular location">
    <subcellularLocation>
        <location evidence="3">Cytoplasm</location>
    </subcellularLocation>
</comment>
<dbReference type="Pfam" id="PF01730">
    <property type="entry name" value="UreF"/>
    <property type="match status" value="1"/>
</dbReference>
<dbReference type="GO" id="GO:0016151">
    <property type="term" value="F:nickel cation binding"/>
    <property type="evidence" value="ECO:0007669"/>
    <property type="project" value="UniProtKB-UniRule"/>
</dbReference>
<keyword evidence="5" id="KW-1185">Reference proteome</keyword>
<dbReference type="RefSeq" id="WP_012586239.1">
    <property type="nucleotide sequence ID" value="NC_011662.2"/>
</dbReference>
<dbReference type="PIRSF" id="PIRSF009467">
    <property type="entry name" value="Ureas_acces_UreF"/>
    <property type="match status" value="1"/>
</dbReference>
<dbReference type="InterPro" id="IPR038277">
    <property type="entry name" value="UreF_sf"/>
</dbReference>
<dbReference type="PANTHER" id="PTHR33620">
    <property type="entry name" value="UREASE ACCESSORY PROTEIN F"/>
    <property type="match status" value="1"/>
</dbReference>
<organism evidence="4 5">
    <name type="scientific">Thauera aminoaromatica</name>
    <dbReference type="NCBI Taxonomy" id="164330"/>
    <lineage>
        <taxon>Bacteria</taxon>
        <taxon>Pseudomonadati</taxon>
        <taxon>Pseudomonadota</taxon>
        <taxon>Betaproteobacteria</taxon>
        <taxon>Rhodocyclales</taxon>
        <taxon>Zoogloeaceae</taxon>
        <taxon>Thauera</taxon>
    </lineage>
</organism>
<proteinExistence type="inferred from homology"/>
<dbReference type="HAMAP" id="MF_01385">
    <property type="entry name" value="UreF"/>
    <property type="match status" value="1"/>
</dbReference>
<evidence type="ECO:0000313" key="4">
    <source>
        <dbReference type="EMBL" id="ACR02524.1"/>
    </source>
</evidence>
<sequence length="259" mass="27634">MSAATHRPRPAPARPCAAAAAVIECNAAGAGRGLLPLVRLLQLASPALPVGAYTYSQGLEWAVESGLVRSEAEAAAWIGELLEWSLARFEVPLLGCQLAAWSRNEDAELARLNDDFLASRETAELRAETVQMGWSLVRLLAELDAFASIPGWRARLLAIEAPAFPTAWSAAAAAWQVAPGEALVAYLWAWLENQVMAAVKAVPLGQSAGQRLLATLGDRIPALAAAALVLPETAWSNYTPGLAIASSRHETQYTRLFRS</sequence>
<comment type="subunit">
    <text evidence="3">UreD, UreF and UreG form a complex that acts as a GTP-hydrolysis-dependent molecular chaperone, activating the urease apoprotein by helping to assemble the nickel containing metallocenter of UreC. The UreE protein probably delivers the nickel.</text>
</comment>
<keyword evidence="2 3" id="KW-0143">Chaperone</keyword>
<dbReference type="KEGG" id="tmz:Tmz1t_3941"/>
<dbReference type="InterPro" id="IPR002639">
    <property type="entry name" value="UreF"/>
</dbReference>
<dbReference type="eggNOG" id="COG0830">
    <property type="taxonomic scope" value="Bacteria"/>
</dbReference>
<dbReference type="GO" id="GO:0005737">
    <property type="term" value="C:cytoplasm"/>
    <property type="evidence" value="ECO:0007669"/>
    <property type="project" value="UniProtKB-SubCell"/>
</dbReference>
<gene>
    <name evidence="3" type="primary">ureF</name>
    <name evidence="4" type="ordered locus">Tmz1t_3941</name>
</gene>
<protein>
    <recommendedName>
        <fullName evidence="3">Urease accessory protein UreF</fullName>
    </recommendedName>
</protein>
<dbReference type="Proteomes" id="UP000002186">
    <property type="component" value="Chromosome"/>
</dbReference>
<evidence type="ECO:0000256" key="1">
    <source>
        <dbReference type="ARBA" id="ARBA00022988"/>
    </source>
</evidence>
<dbReference type="STRING" id="85643.Tmz1t_3941"/>
<dbReference type="Gene3D" id="1.10.4190.10">
    <property type="entry name" value="Urease accessory protein UreF"/>
    <property type="match status" value="1"/>
</dbReference>
<evidence type="ECO:0000256" key="2">
    <source>
        <dbReference type="ARBA" id="ARBA00023186"/>
    </source>
</evidence>
<comment type="function">
    <text evidence="3">Required for maturation of urease via the functional incorporation of the urease nickel metallocenter.</text>
</comment>
<evidence type="ECO:0000313" key="5">
    <source>
        <dbReference type="Proteomes" id="UP000002186"/>
    </source>
</evidence>
<reference evidence="5" key="1">
    <citation type="submission" date="2009-05" db="EMBL/GenBank/DDBJ databases">
        <title>Complete sequence of chromosome of Thauera sp. MZ1T.</title>
        <authorList>
            <consortium name="US DOE Joint Genome Institute"/>
            <person name="Lucas S."/>
            <person name="Copeland A."/>
            <person name="Lapidus A."/>
            <person name="Glavina del Rio T."/>
            <person name="Dalin E."/>
            <person name="Tice H."/>
            <person name="Bruce D."/>
            <person name="Goodwin L."/>
            <person name="Pitluck S."/>
            <person name="Sims D."/>
            <person name="Brettin T."/>
            <person name="Detter J.C."/>
            <person name="Han C."/>
            <person name="Larimer F."/>
            <person name="Land M."/>
            <person name="Hauser L."/>
            <person name="Kyrpides N."/>
            <person name="Mikhailova N."/>
            <person name="Sayler G.S."/>
        </authorList>
    </citation>
    <scope>NUCLEOTIDE SEQUENCE [LARGE SCALE GENOMIC DNA]</scope>
    <source>
        <strain evidence="5">MZ1T</strain>
    </source>
</reference>
<reference evidence="4 5" key="2">
    <citation type="journal article" date="2012" name="Stand. Genomic Sci.">
        <title>Complete genome sequence of Thauera aminoaromatica strain MZ1T.</title>
        <authorList>
            <person name="Jiang K."/>
            <person name="Sanseverino J."/>
            <person name="Chauhan A."/>
            <person name="Lucas S."/>
            <person name="Copeland A."/>
            <person name="Lapidus A."/>
            <person name="Del Rio T.G."/>
            <person name="Dalin E."/>
            <person name="Tice H."/>
            <person name="Bruce D."/>
            <person name="Goodwin L."/>
            <person name="Pitluck S."/>
            <person name="Sims D."/>
            <person name="Brettin T."/>
            <person name="Detter J.C."/>
            <person name="Han C."/>
            <person name="Chang Y.J."/>
            <person name="Larimer F."/>
            <person name="Land M."/>
            <person name="Hauser L."/>
            <person name="Kyrpides N.C."/>
            <person name="Mikhailova N."/>
            <person name="Moser S."/>
            <person name="Jegier P."/>
            <person name="Close D."/>
            <person name="Debruyn J.M."/>
            <person name="Wang Y."/>
            <person name="Layton A.C."/>
            <person name="Allen M.S."/>
            <person name="Sayler G.S."/>
        </authorList>
    </citation>
    <scope>NUCLEOTIDE SEQUENCE [LARGE SCALE GENOMIC DNA]</scope>
    <source>
        <strain evidence="4 5">MZ1T</strain>
    </source>
</reference>
<dbReference type="EMBL" id="CP001281">
    <property type="protein sequence ID" value="ACR02524.1"/>
    <property type="molecule type" value="Genomic_DNA"/>
</dbReference>
<name>C4K913_THASP</name>
<accession>C4K913</accession>
<dbReference type="PANTHER" id="PTHR33620:SF1">
    <property type="entry name" value="UREASE ACCESSORY PROTEIN F"/>
    <property type="match status" value="1"/>
</dbReference>
<dbReference type="AlphaFoldDB" id="C4K913"/>
<evidence type="ECO:0000256" key="3">
    <source>
        <dbReference type="HAMAP-Rule" id="MF_01385"/>
    </source>
</evidence>